<protein>
    <submittedName>
        <fullName evidence="1">Uncharacterized protein</fullName>
    </submittedName>
</protein>
<dbReference type="Proteomes" id="UP001311915">
    <property type="component" value="Unassembled WGS sequence"/>
</dbReference>
<keyword evidence="2" id="KW-1185">Reference proteome</keyword>
<gene>
    <name evidence="1" type="ORF">R3W88_011493</name>
</gene>
<dbReference type="AlphaFoldDB" id="A0AAV9L8S5"/>
<evidence type="ECO:0000313" key="1">
    <source>
        <dbReference type="EMBL" id="KAK4721260.1"/>
    </source>
</evidence>
<name>A0AAV9L8S5_9SOLN</name>
<dbReference type="EMBL" id="JAWPEI010000007">
    <property type="protein sequence ID" value="KAK4721260.1"/>
    <property type="molecule type" value="Genomic_DNA"/>
</dbReference>
<accession>A0AAV9L8S5</accession>
<comment type="caution">
    <text evidence="1">The sequence shown here is derived from an EMBL/GenBank/DDBJ whole genome shotgun (WGS) entry which is preliminary data.</text>
</comment>
<sequence length="86" mass="9865">MTNSSQVNVGIVSVATISVAHNCSTAALAPTEKAAKFYRVNFKRWQQKMFFYFTTLSLQRFISEKVPILSNETPDEELFLEIESWK</sequence>
<organism evidence="1 2">
    <name type="scientific">Solanum pinnatisectum</name>
    <name type="common">tansyleaf nightshade</name>
    <dbReference type="NCBI Taxonomy" id="50273"/>
    <lineage>
        <taxon>Eukaryota</taxon>
        <taxon>Viridiplantae</taxon>
        <taxon>Streptophyta</taxon>
        <taxon>Embryophyta</taxon>
        <taxon>Tracheophyta</taxon>
        <taxon>Spermatophyta</taxon>
        <taxon>Magnoliopsida</taxon>
        <taxon>eudicotyledons</taxon>
        <taxon>Gunneridae</taxon>
        <taxon>Pentapetalae</taxon>
        <taxon>asterids</taxon>
        <taxon>lamiids</taxon>
        <taxon>Solanales</taxon>
        <taxon>Solanaceae</taxon>
        <taxon>Solanoideae</taxon>
        <taxon>Solaneae</taxon>
        <taxon>Solanum</taxon>
    </lineage>
</organism>
<reference evidence="1 2" key="1">
    <citation type="submission" date="2023-10" db="EMBL/GenBank/DDBJ databases">
        <title>Genome-Wide Identification Analysis in wild type Solanum Pinnatisectum Reveals Some Genes Defensing Phytophthora Infestans.</title>
        <authorList>
            <person name="Sun C."/>
        </authorList>
    </citation>
    <scope>NUCLEOTIDE SEQUENCE [LARGE SCALE GENOMIC DNA]</scope>
    <source>
        <strain evidence="1">LQN</strain>
        <tissue evidence="1">Leaf</tissue>
    </source>
</reference>
<proteinExistence type="predicted"/>
<evidence type="ECO:0000313" key="2">
    <source>
        <dbReference type="Proteomes" id="UP001311915"/>
    </source>
</evidence>